<reference evidence="10" key="1">
    <citation type="submission" date="2015-10" db="EMBL/GenBank/DDBJ databases">
        <authorList>
            <person name="Regsiter A."/>
            <person name="william w."/>
        </authorList>
    </citation>
    <scope>NUCLEOTIDE SEQUENCE</scope>
    <source>
        <strain evidence="10">Montdore</strain>
    </source>
</reference>
<dbReference type="InterPro" id="IPR035437">
    <property type="entry name" value="SNase_OB-fold_sf"/>
</dbReference>
<dbReference type="SUPFAM" id="SSF63748">
    <property type="entry name" value="Tudor/PWWP/MBT"/>
    <property type="match status" value="1"/>
</dbReference>
<dbReference type="Pfam" id="PF00565">
    <property type="entry name" value="SNase"/>
    <property type="match status" value="5"/>
</dbReference>
<dbReference type="GO" id="GO:0006402">
    <property type="term" value="P:mRNA catabolic process"/>
    <property type="evidence" value="ECO:0007669"/>
    <property type="project" value="UniProtKB-UniRule"/>
</dbReference>
<dbReference type="GO" id="GO:0004518">
    <property type="term" value="F:nuclease activity"/>
    <property type="evidence" value="ECO:0007669"/>
    <property type="project" value="TreeGrafter"/>
</dbReference>
<dbReference type="AlphaFoldDB" id="A0A292PL46"/>
<dbReference type="GO" id="GO:0005829">
    <property type="term" value="C:cytosol"/>
    <property type="evidence" value="ECO:0007669"/>
    <property type="project" value="UniProtKB-UniRule"/>
</dbReference>
<evidence type="ECO:0000256" key="7">
    <source>
        <dbReference type="PIRNR" id="PIRNR017179"/>
    </source>
</evidence>
<dbReference type="Gene3D" id="2.30.30.140">
    <property type="match status" value="1"/>
</dbReference>
<evidence type="ECO:0000313" key="10">
    <source>
        <dbReference type="EMBL" id="CUS08392.1"/>
    </source>
</evidence>
<feature type="domain" description="TNase-like" evidence="9">
    <location>
        <begin position="168"/>
        <end position="310"/>
    </location>
</feature>
<evidence type="ECO:0000256" key="6">
    <source>
        <dbReference type="ARBA" id="ARBA00022737"/>
    </source>
</evidence>
<dbReference type="Proteomes" id="UP001412239">
    <property type="component" value="Unassembled WGS sequence"/>
</dbReference>
<name>A0A292PL46_9PEZI</name>
<feature type="domain" description="Tudor" evidence="8">
    <location>
        <begin position="697"/>
        <end position="757"/>
    </location>
</feature>
<dbReference type="SMART" id="SM00333">
    <property type="entry name" value="TUDOR"/>
    <property type="match status" value="1"/>
</dbReference>
<dbReference type="FunFam" id="2.40.50.90:FF:000010">
    <property type="entry name" value="Ribonuclease"/>
    <property type="match status" value="1"/>
</dbReference>
<dbReference type="SMART" id="SM00318">
    <property type="entry name" value="SNc"/>
    <property type="match status" value="4"/>
</dbReference>
<dbReference type="PROSITE" id="PS50830">
    <property type="entry name" value="TNASE_3"/>
    <property type="match status" value="4"/>
</dbReference>
<dbReference type="PIRSF" id="PIRSF017179">
    <property type="entry name" value="RISC-Tudor-SN"/>
    <property type="match status" value="1"/>
</dbReference>
<dbReference type="PANTHER" id="PTHR12302:SF2">
    <property type="entry name" value="STAPHYLOCOCCAL NUCLEASE DOMAIN-CONTAINING PROTEIN 1"/>
    <property type="match status" value="1"/>
</dbReference>
<feature type="domain" description="TNase-like" evidence="9">
    <location>
        <begin position="319"/>
        <end position="456"/>
    </location>
</feature>
<evidence type="ECO:0000256" key="5">
    <source>
        <dbReference type="ARBA" id="ARBA00022553"/>
    </source>
</evidence>
<dbReference type="Pfam" id="PF00567">
    <property type="entry name" value="TUDOR"/>
    <property type="match status" value="1"/>
</dbReference>
<dbReference type="PANTHER" id="PTHR12302">
    <property type="entry name" value="EBNA2 BINDING PROTEIN P100"/>
    <property type="match status" value="1"/>
</dbReference>
<dbReference type="GO" id="GO:0031047">
    <property type="term" value="P:regulatory ncRNA-mediated gene silencing"/>
    <property type="evidence" value="ECO:0007669"/>
    <property type="project" value="UniProtKB-UniRule"/>
</dbReference>
<accession>A0A292PL46</accession>
<protein>
    <recommendedName>
        <fullName evidence="2">Probable endonuclease LCL3</fullName>
    </recommendedName>
    <alternativeName>
        <fullName evidence="3">Probable endonuclease lcl3</fullName>
    </alternativeName>
</protein>
<evidence type="ECO:0000259" key="9">
    <source>
        <dbReference type="PROSITE" id="PS50830"/>
    </source>
</evidence>
<feature type="domain" description="TNase-like" evidence="9">
    <location>
        <begin position="485"/>
        <end position="618"/>
    </location>
</feature>
<dbReference type="GO" id="GO:0003723">
    <property type="term" value="F:RNA binding"/>
    <property type="evidence" value="ECO:0007669"/>
    <property type="project" value="UniProtKB-UniRule"/>
</dbReference>
<keyword evidence="5" id="KW-0597">Phosphoprotein</keyword>
<evidence type="ECO:0000256" key="3">
    <source>
        <dbReference type="ARBA" id="ARBA00014651"/>
    </source>
</evidence>
<keyword evidence="11" id="KW-1185">Reference proteome</keyword>
<dbReference type="GO" id="GO:0031332">
    <property type="term" value="C:RNAi effector complex"/>
    <property type="evidence" value="ECO:0007669"/>
    <property type="project" value="InterPro"/>
</dbReference>
<feature type="domain" description="TNase-like" evidence="9">
    <location>
        <begin position="1"/>
        <end position="140"/>
    </location>
</feature>
<dbReference type="InterPro" id="IPR016071">
    <property type="entry name" value="Staphylococal_nuclease_OB-fold"/>
</dbReference>
<dbReference type="EMBL" id="LN891134">
    <property type="protein sequence ID" value="CUS08392.1"/>
    <property type="molecule type" value="Genomic_DNA"/>
</dbReference>
<evidence type="ECO:0000256" key="1">
    <source>
        <dbReference type="ARBA" id="ARBA00004496"/>
    </source>
</evidence>
<dbReference type="GO" id="GO:0005634">
    <property type="term" value="C:nucleus"/>
    <property type="evidence" value="ECO:0007669"/>
    <property type="project" value="TreeGrafter"/>
</dbReference>
<dbReference type="PROSITE" id="PS50304">
    <property type="entry name" value="TUDOR"/>
    <property type="match status" value="1"/>
</dbReference>
<evidence type="ECO:0000256" key="2">
    <source>
        <dbReference type="ARBA" id="ARBA00013404"/>
    </source>
</evidence>
<sequence>MSGSARVKSVLSGDTLILQSVKSAGLEKTLALAYVSAPRLKREGDEPFAFQSRDFLRKATVGKEVKFQVLYTVPNTNREYGLVLLPNGESLLEKTVSEGWVKVREDAGKRENQPDNETTIEKLKELEVTASTERKGVWCASDDGRIETNYEYPPASEAVGFLEKHKGRTVSGIIERVIAGDRAAIRLFLGPKLHQELVVLIAGVRTPLTKRVDASGNEQLAEEYGEQAKSFVESRLLQRSVDVTLLDLSPQSQFIGNVIHPQSGNIAEALLKQGLGRCQDFHSTMIGSSMVRLRAAEKHARENRLHLWKDHVVKVPTSNPRDAIVTRIVNADTIFVRNKAGVEKKINLSSVRQPKPTDPKQAPFQAEAKEFLRKKLIGKHVVVTIDGKRAATEGYDEREMTTVIFNNKNVALSLVENGWASAVKHGRRDEDRSPIYDELLAAEVAAQRDQKGMYAPKPPASSKLVEVSENITKAKAYLSFLQRQKRIPAVVDFVSSGSRFKVIIPRESVRLTLVLGGIRAPRTARNPAEESEPFGPEALEYASRRCMQRDVEIDVIDIDRVGGFIGTMYVNRENVAKGLVEEGLAAVHHYSAEKSGNGNELFAAEKRAKEARKGLWHDWSPEDDGENSYDSPVNVVATEEVVEPRTDYRDIIITNIDDQGRLKVQVVGTGTSALEEMMTAFKNFHLLPQNNKGLEGPPRVGELVAAKFTDDNSFYRARVRHVNREAREVEVMYIDYGNSEKLPFSRLRPLSQPQFQTAKLMPQAIDASLSFIQFPTVLHYAQESVDALGQMTNGKQLVANVDYVGSDGALYLTLYDPKESDRSESSINAELVSEGLAMVALKLRPFERAYPAKLNTLKEREALAKGERKGMWEYGDITED</sequence>
<proteinExistence type="predicted"/>
<dbReference type="Gene3D" id="2.40.50.90">
    <property type="match status" value="5"/>
</dbReference>
<evidence type="ECO:0000259" key="8">
    <source>
        <dbReference type="PROSITE" id="PS50304"/>
    </source>
</evidence>
<organism evidence="10 11">
    <name type="scientific">Tuber aestivum</name>
    <name type="common">summer truffle</name>
    <dbReference type="NCBI Taxonomy" id="59557"/>
    <lineage>
        <taxon>Eukaryota</taxon>
        <taxon>Fungi</taxon>
        <taxon>Dikarya</taxon>
        <taxon>Ascomycota</taxon>
        <taxon>Pezizomycotina</taxon>
        <taxon>Pezizomycetes</taxon>
        <taxon>Pezizales</taxon>
        <taxon>Tuberaceae</taxon>
        <taxon>Tuber</taxon>
    </lineage>
</organism>
<evidence type="ECO:0000256" key="4">
    <source>
        <dbReference type="ARBA" id="ARBA00022490"/>
    </source>
</evidence>
<dbReference type="InterPro" id="IPR016685">
    <property type="entry name" value="Silence_cplx_Nase-comp_TudorSN"/>
</dbReference>
<gene>
    <name evidence="10" type="ORF">GSTUAT00007538001</name>
</gene>
<evidence type="ECO:0000313" key="11">
    <source>
        <dbReference type="Proteomes" id="UP001412239"/>
    </source>
</evidence>
<keyword evidence="4 7" id="KW-0963">Cytoplasm</keyword>
<dbReference type="FunFam" id="2.30.30.140:FF:000018">
    <property type="entry name" value="Serine/threonine-protein kinase 31"/>
    <property type="match status" value="1"/>
</dbReference>
<comment type="subcellular location">
    <subcellularLocation>
        <location evidence="1 7">Cytoplasm</location>
    </subcellularLocation>
</comment>
<keyword evidence="6" id="KW-0677">Repeat</keyword>
<dbReference type="CDD" id="cd00175">
    <property type="entry name" value="SNc"/>
    <property type="match status" value="1"/>
</dbReference>
<dbReference type="FunFam" id="2.40.50.90:FF:000019">
    <property type="entry name" value="Transcription factor (Snd1/p100), putative"/>
    <property type="match status" value="1"/>
</dbReference>
<dbReference type="InterPro" id="IPR002999">
    <property type="entry name" value="Tudor"/>
</dbReference>
<dbReference type="SUPFAM" id="SSF50199">
    <property type="entry name" value="Staphylococcal nuclease"/>
    <property type="match status" value="5"/>
</dbReference>